<feature type="domain" description="N-acetyltransferase" evidence="1">
    <location>
        <begin position="7"/>
        <end position="172"/>
    </location>
</feature>
<dbReference type="GO" id="GO:0016740">
    <property type="term" value="F:transferase activity"/>
    <property type="evidence" value="ECO:0007669"/>
    <property type="project" value="UniProtKB-KW"/>
</dbReference>
<evidence type="ECO:0000259" key="1">
    <source>
        <dbReference type="PROSITE" id="PS51186"/>
    </source>
</evidence>
<keyword evidence="2" id="KW-0808">Transferase</keyword>
<sequence>MLQTENILLRALEPEDLSFLYKLENDSTIWEVSSTLTPYSKFVLKDYLANSHKDIYEVKQLRLVIVSIITSETIGFIDLFDFDPKNRRVGVGIIIASEENKQKGYAAESLSLVIDYVFNQLLVHQVHATITDSNIASIGLFEKLGFKKYGVKKDWLATKGEYKDVFLYQLISE</sequence>
<accession>A0ABU2YBL0</accession>
<dbReference type="PANTHER" id="PTHR43415">
    <property type="entry name" value="SPERMIDINE N(1)-ACETYLTRANSFERASE"/>
    <property type="match status" value="1"/>
</dbReference>
<protein>
    <submittedName>
        <fullName evidence="2">GNAT family protein</fullName>
        <ecNumber evidence="2">2.-.-.-</ecNumber>
    </submittedName>
</protein>
<reference evidence="2 3" key="1">
    <citation type="submission" date="2023-09" db="EMBL/GenBank/DDBJ databases">
        <authorList>
            <person name="Rey-Velasco X."/>
        </authorList>
    </citation>
    <scope>NUCLEOTIDE SEQUENCE [LARGE SCALE GENOMIC DNA]</scope>
    <source>
        <strain evidence="2 3">W242</strain>
    </source>
</reference>
<proteinExistence type="predicted"/>
<dbReference type="RefSeq" id="WP_311332128.1">
    <property type="nucleotide sequence ID" value="NZ_JAVRHZ010000001.1"/>
</dbReference>
<evidence type="ECO:0000313" key="2">
    <source>
        <dbReference type="EMBL" id="MDT0555180.1"/>
    </source>
</evidence>
<dbReference type="Proteomes" id="UP001254488">
    <property type="component" value="Unassembled WGS sequence"/>
</dbReference>
<name>A0ABU2YBL0_9FLAO</name>
<keyword evidence="3" id="KW-1185">Reference proteome</keyword>
<dbReference type="EMBL" id="JAVRHZ010000001">
    <property type="protein sequence ID" value="MDT0555180.1"/>
    <property type="molecule type" value="Genomic_DNA"/>
</dbReference>
<dbReference type="Pfam" id="PF13302">
    <property type="entry name" value="Acetyltransf_3"/>
    <property type="match status" value="1"/>
</dbReference>
<dbReference type="PROSITE" id="PS51186">
    <property type="entry name" value="GNAT"/>
    <property type="match status" value="1"/>
</dbReference>
<dbReference type="SUPFAM" id="SSF55729">
    <property type="entry name" value="Acyl-CoA N-acyltransferases (Nat)"/>
    <property type="match status" value="1"/>
</dbReference>
<dbReference type="InterPro" id="IPR016181">
    <property type="entry name" value="Acyl_CoA_acyltransferase"/>
</dbReference>
<gene>
    <name evidence="2" type="ORF">RM538_04130</name>
</gene>
<evidence type="ECO:0000313" key="3">
    <source>
        <dbReference type="Proteomes" id="UP001254488"/>
    </source>
</evidence>
<dbReference type="Gene3D" id="3.40.630.30">
    <property type="match status" value="1"/>
</dbReference>
<dbReference type="InterPro" id="IPR000182">
    <property type="entry name" value="GNAT_dom"/>
</dbReference>
<comment type="caution">
    <text evidence="2">The sequence shown here is derived from an EMBL/GenBank/DDBJ whole genome shotgun (WGS) entry which is preliminary data.</text>
</comment>
<organism evidence="2 3">
    <name type="scientific">Patiriisocius hiemis</name>
    <dbReference type="NCBI Taxonomy" id="3075604"/>
    <lineage>
        <taxon>Bacteria</taxon>
        <taxon>Pseudomonadati</taxon>
        <taxon>Bacteroidota</taxon>
        <taxon>Flavobacteriia</taxon>
        <taxon>Flavobacteriales</taxon>
        <taxon>Flavobacteriaceae</taxon>
        <taxon>Patiriisocius</taxon>
    </lineage>
</organism>
<dbReference type="PANTHER" id="PTHR43415:SF3">
    <property type="entry name" value="GNAT-FAMILY ACETYLTRANSFERASE"/>
    <property type="match status" value="1"/>
</dbReference>
<dbReference type="EC" id="2.-.-.-" evidence="2"/>